<proteinExistence type="predicted"/>
<dbReference type="SMART" id="SM00421">
    <property type="entry name" value="HTH_LUXR"/>
    <property type="match status" value="1"/>
</dbReference>
<dbReference type="PANTHER" id="PTHR34293">
    <property type="entry name" value="HTH-TYPE TRANSCRIPTIONAL REGULATOR TRMBL2"/>
    <property type="match status" value="1"/>
</dbReference>
<evidence type="ECO:0000259" key="1">
    <source>
        <dbReference type="SMART" id="SM00421"/>
    </source>
</evidence>
<dbReference type="InterPro" id="IPR051797">
    <property type="entry name" value="TrmB-like"/>
</dbReference>
<dbReference type="SUPFAM" id="SSF46894">
    <property type="entry name" value="C-terminal effector domain of the bipartite response regulators"/>
    <property type="match status" value="1"/>
</dbReference>
<organism evidence="2 3">
    <name type="scientific">Streptomyces flavochromogenes</name>
    <dbReference type="NCBI Taxonomy" id="68199"/>
    <lineage>
        <taxon>Bacteria</taxon>
        <taxon>Bacillati</taxon>
        <taxon>Actinomycetota</taxon>
        <taxon>Actinomycetes</taxon>
        <taxon>Kitasatosporales</taxon>
        <taxon>Streptomycetaceae</taxon>
        <taxon>Streptomyces</taxon>
    </lineage>
</organism>
<dbReference type="InterPro" id="IPR036390">
    <property type="entry name" value="WH_DNA-bd_sf"/>
</dbReference>
<sequence>MLEALGLSTAESQVYHLLVGCGRSRVNRVRQLLGLSGEHLDEALTGLADKGLVTITDDRPAQLIPAPPDIAGETLLQLRMNELKSVRGVLRQLTKEYRTAPGTASLEEIAEIVPDETLAQRYEQIQRRARKEVLRFDTAPYLVDEDVNAAELEQLTAGIRYRTVYDRAAIEEDGAQGEMRLYADAGEQARVLGRVPVKLVIVDRSAALVALRTDGGRPPGAVVQIHRGPLLDALIALFELAWASALPLDPRLADTRGRNELSGAEIQLLILLLSGLTDDAIARQLDIGKRTVNRRIRGLMDLAGASSRMQLGWQASERGWITPSGVDRTQTNTSA</sequence>
<dbReference type="InterPro" id="IPR016032">
    <property type="entry name" value="Sig_transdc_resp-reg_C-effctor"/>
</dbReference>
<dbReference type="PANTHER" id="PTHR34293:SF1">
    <property type="entry name" value="HTH-TYPE TRANSCRIPTIONAL REGULATOR TRMBL2"/>
    <property type="match status" value="1"/>
</dbReference>
<dbReference type="Pfam" id="PF01978">
    <property type="entry name" value="TrmB"/>
    <property type="match status" value="1"/>
</dbReference>
<comment type="caution">
    <text evidence="2">The sequence shown here is derived from an EMBL/GenBank/DDBJ whole genome shotgun (WGS) entry which is preliminary data.</text>
</comment>
<reference evidence="2 3" key="1">
    <citation type="submission" date="2024-10" db="EMBL/GenBank/DDBJ databases">
        <title>The Natural Products Discovery Center: Release of the First 8490 Sequenced Strains for Exploring Actinobacteria Biosynthetic Diversity.</title>
        <authorList>
            <person name="Kalkreuter E."/>
            <person name="Kautsar S.A."/>
            <person name="Yang D."/>
            <person name="Bader C.D."/>
            <person name="Teijaro C.N."/>
            <person name="Fluegel L."/>
            <person name="Davis C.M."/>
            <person name="Simpson J.R."/>
            <person name="Lauterbach L."/>
            <person name="Steele A.D."/>
            <person name="Gui C."/>
            <person name="Meng S."/>
            <person name="Li G."/>
            <person name="Viehrig K."/>
            <person name="Ye F."/>
            <person name="Su P."/>
            <person name="Kiefer A.F."/>
            <person name="Nichols A."/>
            <person name="Cepeda A.J."/>
            <person name="Yan W."/>
            <person name="Fan B."/>
            <person name="Jiang Y."/>
            <person name="Adhikari A."/>
            <person name="Zheng C.-J."/>
            <person name="Schuster L."/>
            <person name="Cowan T.M."/>
            <person name="Smanski M.J."/>
            <person name="Chevrette M.G."/>
            <person name="De Carvalho L.P.S."/>
            <person name="Shen B."/>
        </authorList>
    </citation>
    <scope>NUCLEOTIDE SEQUENCE [LARGE SCALE GENOMIC DNA]</scope>
    <source>
        <strain evidence="2 3">NPDC012605</strain>
    </source>
</reference>
<dbReference type="InterPro" id="IPR036388">
    <property type="entry name" value="WH-like_DNA-bd_sf"/>
</dbReference>
<dbReference type="Proteomes" id="UP001602370">
    <property type="component" value="Unassembled WGS sequence"/>
</dbReference>
<evidence type="ECO:0000313" key="2">
    <source>
        <dbReference type="EMBL" id="MFF5919711.1"/>
    </source>
</evidence>
<dbReference type="RefSeq" id="WP_030319270.1">
    <property type="nucleotide sequence ID" value="NZ_JBIBDZ010000004.1"/>
</dbReference>
<dbReference type="InterPro" id="IPR000792">
    <property type="entry name" value="Tscrpt_reg_LuxR_C"/>
</dbReference>
<dbReference type="InterPro" id="IPR002831">
    <property type="entry name" value="Tscrpt_reg_TrmB_N"/>
</dbReference>
<feature type="domain" description="HTH luxR-type" evidence="1">
    <location>
        <begin position="258"/>
        <end position="315"/>
    </location>
</feature>
<accession>A0ABW6XQD3</accession>
<evidence type="ECO:0000313" key="3">
    <source>
        <dbReference type="Proteomes" id="UP001602370"/>
    </source>
</evidence>
<keyword evidence="3" id="KW-1185">Reference proteome</keyword>
<protein>
    <submittedName>
        <fullName evidence="2">Helix-turn-helix domain-containing protein</fullName>
    </submittedName>
</protein>
<gene>
    <name evidence="2" type="ORF">ACFY8C_15400</name>
</gene>
<name>A0ABW6XQD3_9ACTN</name>
<dbReference type="SUPFAM" id="SSF46785">
    <property type="entry name" value="Winged helix' DNA-binding domain"/>
    <property type="match status" value="1"/>
</dbReference>
<dbReference type="Gene3D" id="1.10.10.10">
    <property type="entry name" value="Winged helix-like DNA-binding domain superfamily/Winged helix DNA-binding domain"/>
    <property type="match status" value="2"/>
</dbReference>
<dbReference type="EMBL" id="JBIBDZ010000004">
    <property type="protein sequence ID" value="MFF5919711.1"/>
    <property type="molecule type" value="Genomic_DNA"/>
</dbReference>